<sequence>MKAGFAHRWRGPAFPPDALVSRHLKRVQWRLNRLALTIRSAATRSAMAWRITISGRQHPLPGELVVSLTSYPPRYAILPLTLRSLLCQTVKPDRIILWVSHNDEPEIPEAVRRLTSYGLEIRPTDDIKSFKKIIPAVRMFPDAFIVTADDDVYYGPHWLEDLALASSGQTGLIVCCQAREIRLDDQGRLQPYERWPYLVEPRDATTTFPIGRGGILYPPGALSPEVTNEVAFLELCPQADDIWLYWMGRRAGSTYRKIQQSEGLWDWPGSQRTALFRSNLLGNMNDRQVDAIAQRYGYPQF</sequence>
<dbReference type="GO" id="GO:0016740">
    <property type="term" value="F:transferase activity"/>
    <property type="evidence" value="ECO:0007669"/>
    <property type="project" value="UniProtKB-KW"/>
</dbReference>
<dbReference type="AlphaFoldDB" id="A0A7X3MUX7"/>
<organism evidence="1 2">
    <name type="scientific">Microvirga makkahensis</name>
    <dbReference type="NCBI Taxonomy" id="1128670"/>
    <lineage>
        <taxon>Bacteria</taxon>
        <taxon>Pseudomonadati</taxon>
        <taxon>Pseudomonadota</taxon>
        <taxon>Alphaproteobacteria</taxon>
        <taxon>Hyphomicrobiales</taxon>
        <taxon>Methylobacteriaceae</taxon>
        <taxon>Microvirga</taxon>
    </lineage>
</organism>
<dbReference type="EMBL" id="WURB01000018">
    <property type="protein sequence ID" value="MXQ13575.1"/>
    <property type="molecule type" value="Genomic_DNA"/>
</dbReference>
<dbReference type="CDD" id="cd00761">
    <property type="entry name" value="Glyco_tranf_GTA_type"/>
    <property type="match status" value="1"/>
</dbReference>
<keyword evidence="2" id="KW-1185">Reference proteome</keyword>
<gene>
    <name evidence="1" type="ORF">GR328_19340</name>
</gene>
<dbReference type="OrthoDB" id="5465469at2"/>
<dbReference type="InterPro" id="IPR029044">
    <property type="entry name" value="Nucleotide-diphossugar_trans"/>
</dbReference>
<accession>A0A7X3MUX7</accession>
<evidence type="ECO:0000313" key="2">
    <source>
        <dbReference type="Proteomes" id="UP000436483"/>
    </source>
</evidence>
<reference evidence="1 2" key="1">
    <citation type="submission" date="2019-12" db="EMBL/GenBank/DDBJ databases">
        <authorList>
            <person name="Yuan C.-G."/>
        </authorList>
    </citation>
    <scope>NUCLEOTIDE SEQUENCE [LARGE SCALE GENOMIC DNA]</scope>
    <source>
        <strain evidence="1 2">KCTC 23863</strain>
    </source>
</reference>
<proteinExistence type="predicted"/>
<dbReference type="SUPFAM" id="SSF53448">
    <property type="entry name" value="Nucleotide-diphospho-sugar transferases"/>
    <property type="match status" value="1"/>
</dbReference>
<evidence type="ECO:0000313" key="1">
    <source>
        <dbReference type="EMBL" id="MXQ13575.1"/>
    </source>
</evidence>
<dbReference type="Proteomes" id="UP000436483">
    <property type="component" value="Unassembled WGS sequence"/>
</dbReference>
<reference evidence="1 2" key="2">
    <citation type="submission" date="2020-01" db="EMBL/GenBank/DDBJ databases">
        <title>Microvirga sp. nov., an arsenate reduction bacterium isolated from Tibet hotspring sediments.</title>
        <authorList>
            <person name="Xian W.-D."/>
            <person name="Li W.-J."/>
        </authorList>
    </citation>
    <scope>NUCLEOTIDE SEQUENCE [LARGE SCALE GENOMIC DNA]</scope>
    <source>
        <strain evidence="1 2">KCTC 23863</strain>
    </source>
</reference>
<comment type="caution">
    <text evidence="1">The sequence shown here is derived from an EMBL/GenBank/DDBJ whole genome shotgun (WGS) entry which is preliminary data.</text>
</comment>
<name>A0A7X3MUX7_9HYPH</name>
<protein>
    <submittedName>
        <fullName evidence="1">Glycosyltransferase family 2 protein</fullName>
    </submittedName>
</protein>
<keyword evidence="1" id="KW-0808">Transferase</keyword>